<dbReference type="CDD" id="cd00446">
    <property type="entry name" value="GrpE"/>
    <property type="match status" value="1"/>
</dbReference>
<keyword evidence="10" id="KW-0732">Signal</keyword>
<keyword evidence="12" id="KW-1185">Reference proteome</keyword>
<dbReference type="PROSITE" id="PS01071">
    <property type="entry name" value="GRPE"/>
    <property type="match status" value="1"/>
</dbReference>
<dbReference type="EMBL" id="JAYMYQ010000002">
    <property type="protein sequence ID" value="KAK7351154.1"/>
    <property type="molecule type" value="Genomic_DNA"/>
</dbReference>
<dbReference type="GO" id="GO:0051082">
    <property type="term" value="F:unfolded protein binding"/>
    <property type="evidence" value="ECO:0007669"/>
    <property type="project" value="TreeGrafter"/>
</dbReference>
<protein>
    <recommendedName>
        <fullName evidence="7">GrpE protein homolog</fullName>
    </recommendedName>
</protein>
<evidence type="ECO:0000256" key="4">
    <source>
        <dbReference type="ARBA" id="ARBA00022490"/>
    </source>
</evidence>
<evidence type="ECO:0000256" key="9">
    <source>
        <dbReference type="SAM" id="MobiDB-lite"/>
    </source>
</evidence>
<dbReference type="FunFam" id="2.30.22.10:FF:000001">
    <property type="entry name" value="Protein GrpE"/>
    <property type="match status" value="1"/>
</dbReference>
<keyword evidence="7" id="KW-0496">Mitochondrion</keyword>
<sequence length="349" mass="39589">MHVFRFQILYIILFIISSLLLGQAKDHIAEHRQHRQTKEEKQTMATFLSNLSLLGSCACSTSFSSKPFQTLQPKILPFPYCSISGFPISLVNRRTPFKSYLASQDSLPITNDETEENQNGLSGTHDDEDQNLLPSLMVLIEAYKEAFLNGDGRTVSQIEERVYSIASKRNKLMQKVSTLSADKIASKDKYLRIQADFDNFRKRSDKERLNIQSDAQQEIIQKLLLLVDNFERAKQHNKAVTEKEKKIDASYQGIYKQFVEVMRSHHVSVVATVGKPFNPLLHEAVAREESVEFKKGIIIKETRRGFMLRDQVLRPALVKVSLGPGNEKSLGSPDKSMEQPSTAAGIDER</sequence>
<evidence type="ECO:0000256" key="3">
    <source>
        <dbReference type="ARBA" id="ARBA00011738"/>
    </source>
</evidence>
<keyword evidence="5" id="KW-0346">Stress response</keyword>
<feature type="chain" id="PRO_5042882818" description="GrpE protein homolog" evidence="10">
    <location>
        <begin position="25"/>
        <end position="349"/>
    </location>
</feature>
<dbReference type="PANTHER" id="PTHR21237:SF40">
    <property type="entry name" value="CELL CYCLE AND APOPTOSIS REGULATOR PROTEIN 2"/>
    <property type="match status" value="1"/>
</dbReference>
<keyword evidence="4" id="KW-0963">Cytoplasm</keyword>
<feature type="compositionally biased region" description="Polar residues" evidence="9">
    <location>
        <begin position="108"/>
        <end position="122"/>
    </location>
</feature>
<dbReference type="Proteomes" id="UP001367508">
    <property type="component" value="Unassembled WGS sequence"/>
</dbReference>
<keyword evidence="6 7" id="KW-0143">Chaperone</keyword>
<dbReference type="NCBIfam" id="NF010741">
    <property type="entry name" value="PRK14143.1"/>
    <property type="match status" value="1"/>
</dbReference>
<dbReference type="PRINTS" id="PR00773">
    <property type="entry name" value="GRPEPROTEIN"/>
</dbReference>
<dbReference type="SUPFAM" id="SSF58014">
    <property type="entry name" value="Coiled-coil domain of nucleotide exchange factor GrpE"/>
    <property type="match status" value="1"/>
</dbReference>
<dbReference type="GO" id="GO:0000774">
    <property type="term" value="F:adenyl-nucleotide exchange factor activity"/>
    <property type="evidence" value="ECO:0007669"/>
    <property type="project" value="InterPro"/>
</dbReference>
<dbReference type="Pfam" id="PF01025">
    <property type="entry name" value="GrpE"/>
    <property type="match status" value="1"/>
</dbReference>
<proteinExistence type="inferred from homology"/>
<comment type="function">
    <text evidence="7">Essential component of the PAM complex, a complex required for the translocation of transit peptide-containing proteins from the inner membrane into the mitochondrial matrix in an ATP-dependent manner.</text>
</comment>
<feature type="signal peptide" evidence="10">
    <location>
        <begin position="1"/>
        <end position="24"/>
    </location>
</feature>
<dbReference type="GO" id="GO:0051087">
    <property type="term" value="F:protein-folding chaperone binding"/>
    <property type="evidence" value="ECO:0007669"/>
    <property type="project" value="InterPro"/>
</dbReference>
<evidence type="ECO:0000256" key="1">
    <source>
        <dbReference type="ARBA" id="ARBA00004496"/>
    </source>
</evidence>
<evidence type="ECO:0000313" key="12">
    <source>
        <dbReference type="Proteomes" id="UP001367508"/>
    </source>
</evidence>
<evidence type="ECO:0000256" key="7">
    <source>
        <dbReference type="RuleBase" id="RU000640"/>
    </source>
</evidence>
<evidence type="ECO:0000256" key="2">
    <source>
        <dbReference type="ARBA" id="ARBA00009054"/>
    </source>
</evidence>
<name>A0AAN9QXJ9_CANGL</name>
<dbReference type="Gene3D" id="3.90.20.20">
    <property type="match status" value="1"/>
</dbReference>
<evidence type="ECO:0000313" key="11">
    <source>
        <dbReference type="EMBL" id="KAK7351154.1"/>
    </source>
</evidence>
<organism evidence="11 12">
    <name type="scientific">Canavalia gladiata</name>
    <name type="common">Sword bean</name>
    <name type="synonym">Dolichos gladiatus</name>
    <dbReference type="NCBI Taxonomy" id="3824"/>
    <lineage>
        <taxon>Eukaryota</taxon>
        <taxon>Viridiplantae</taxon>
        <taxon>Streptophyta</taxon>
        <taxon>Embryophyta</taxon>
        <taxon>Tracheophyta</taxon>
        <taxon>Spermatophyta</taxon>
        <taxon>Magnoliopsida</taxon>
        <taxon>eudicotyledons</taxon>
        <taxon>Gunneridae</taxon>
        <taxon>Pentapetalae</taxon>
        <taxon>rosids</taxon>
        <taxon>fabids</taxon>
        <taxon>Fabales</taxon>
        <taxon>Fabaceae</taxon>
        <taxon>Papilionoideae</taxon>
        <taxon>50 kb inversion clade</taxon>
        <taxon>NPAAA clade</taxon>
        <taxon>indigoferoid/millettioid clade</taxon>
        <taxon>Phaseoleae</taxon>
        <taxon>Canavalia</taxon>
    </lineage>
</organism>
<dbReference type="SUPFAM" id="SSF51064">
    <property type="entry name" value="Head domain of nucleotide exchange factor GrpE"/>
    <property type="match status" value="1"/>
</dbReference>
<evidence type="ECO:0000256" key="10">
    <source>
        <dbReference type="SAM" id="SignalP"/>
    </source>
</evidence>
<comment type="subunit">
    <text evidence="3">Homodimer.</text>
</comment>
<dbReference type="AlphaFoldDB" id="A0AAN9QXJ9"/>
<gene>
    <name evidence="11" type="ORF">VNO77_10390</name>
</gene>
<evidence type="ECO:0000256" key="8">
    <source>
        <dbReference type="RuleBase" id="RU004478"/>
    </source>
</evidence>
<dbReference type="HAMAP" id="MF_01151">
    <property type="entry name" value="GrpE"/>
    <property type="match status" value="1"/>
</dbReference>
<accession>A0AAN9QXJ9</accession>
<dbReference type="InterPro" id="IPR013805">
    <property type="entry name" value="GrpE_CC"/>
</dbReference>
<dbReference type="GO" id="GO:0005759">
    <property type="term" value="C:mitochondrial matrix"/>
    <property type="evidence" value="ECO:0007669"/>
    <property type="project" value="UniProtKB-SubCell"/>
</dbReference>
<evidence type="ECO:0000256" key="5">
    <source>
        <dbReference type="ARBA" id="ARBA00023016"/>
    </source>
</evidence>
<dbReference type="InterPro" id="IPR000740">
    <property type="entry name" value="GrpE"/>
</dbReference>
<dbReference type="GO" id="GO:0042803">
    <property type="term" value="F:protein homodimerization activity"/>
    <property type="evidence" value="ECO:0007669"/>
    <property type="project" value="InterPro"/>
</dbReference>
<feature type="region of interest" description="Disordered" evidence="9">
    <location>
        <begin position="323"/>
        <end position="349"/>
    </location>
</feature>
<dbReference type="PANTHER" id="PTHR21237">
    <property type="entry name" value="GRPE PROTEIN"/>
    <property type="match status" value="1"/>
</dbReference>
<dbReference type="InterPro" id="IPR009012">
    <property type="entry name" value="GrpE_head"/>
</dbReference>
<comment type="caution">
    <text evidence="11">The sequence shown here is derived from an EMBL/GenBank/DDBJ whole genome shotgun (WGS) entry which is preliminary data.</text>
</comment>
<comment type="similarity">
    <text evidence="2 8">Belongs to the GrpE family.</text>
</comment>
<comment type="subcellular location">
    <subcellularLocation>
        <location evidence="1">Cytoplasm</location>
    </subcellularLocation>
    <subcellularLocation>
        <location evidence="7">Mitochondrion matrix</location>
    </subcellularLocation>
</comment>
<dbReference type="GO" id="GO:0006457">
    <property type="term" value="P:protein folding"/>
    <property type="evidence" value="ECO:0007669"/>
    <property type="project" value="InterPro"/>
</dbReference>
<dbReference type="GO" id="GO:0009507">
    <property type="term" value="C:chloroplast"/>
    <property type="evidence" value="ECO:0007669"/>
    <property type="project" value="TreeGrafter"/>
</dbReference>
<evidence type="ECO:0000256" key="6">
    <source>
        <dbReference type="ARBA" id="ARBA00023186"/>
    </source>
</evidence>
<dbReference type="Gene3D" id="2.30.22.10">
    <property type="entry name" value="Head domain of nucleotide exchange factor GrpE"/>
    <property type="match status" value="1"/>
</dbReference>
<reference evidence="11 12" key="1">
    <citation type="submission" date="2024-01" db="EMBL/GenBank/DDBJ databases">
        <title>The genomes of 5 underutilized Papilionoideae crops provide insights into root nodulation and disease resistanc.</title>
        <authorList>
            <person name="Jiang F."/>
        </authorList>
    </citation>
    <scope>NUCLEOTIDE SEQUENCE [LARGE SCALE GENOMIC DNA]</scope>
    <source>
        <strain evidence="11">LVBAO_FW01</strain>
        <tissue evidence="11">Leaves</tissue>
    </source>
</reference>
<feature type="region of interest" description="Disordered" evidence="9">
    <location>
        <begin position="108"/>
        <end position="127"/>
    </location>
</feature>